<comment type="caution">
    <text evidence="2">The sequence shown here is derived from an EMBL/GenBank/DDBJ whole genome shotgun (WGS) entry which is preliminary data.</text>
</comment>
<proteinExistence type="predicted"/>
<reference evidence="2 3" key="1">
    <citation type="submission" date="2018-06" db="EMBL/GenBank/DDBJ databases">
        <title>Comparative genomics reveals the genomic features of Rhizophagus irregularis, R. cerebriforme, R. diaphanum and Gigaspora rosea, and their symbiotic lifestyle signature.</title>
        <authorList>
            <person name="Morin E."/>
            <person name="San Clemente H."/>
            <person name="Chen E.C.H."/>
            <person name="De La Providencia I."/>
            <person name="Hainaut M."/>
            <person name="Kuo A."/>
            <person name="Kohler A."/>
            <person name="Murat C."/>
            <person name="Tang N."/>
            <person name="Roy S."/>
            <person name="Loubradou J."/>
            <person name="Henrissat B."/>
            <person name="Grigoriev I.V."/>
            <person name="Corradi N."/>
            <person name="Roux C."/>
            <person name="Martin F.M."/>
        </authorList>
    </citation>
    <scope>NUCLEOTIDE SEQUENCE [LARGE SCALE GENOMIC DNA]</scope>
    <source>
        <strain evidence="2 3">DAOM 194757</strain>
    </source>
</reference>
<feature type="compositionally biased region" description="Polar residues" evidence="1">
    <location>
        <begin position="115"/>
        <end position="134"/>
    </location>
</feature>
<evidence type="ECO:0000313" key="3">
    <source>
        <dbReference type="Proteomes" id="UP000266673"/>
    </source>
</evidence>
<dbReference type="OrthoDB" id="2429378at2759"/>
<dbReference type="AlphaFoldDB" id="A0A397VIR5"/>
<keyword evidence="3" id="KW-1185">Reference proteome</keyword>
<organism evidence="2 3">
    <name type="scientific">Gigaspora rosea</name>
    <dbReference type="NCBI Taxonomy" id="44941"/>
    <lineage>
        <taxon>Eukaryota</taxon>
        <taxon>Fungi</taxon>
        <taxon>Fungi incertae sedis</taxon>
        <taxon>Mucoromycota</taxon>
        <taxon>Glomeromycotina</taxon>
        <taxon>Glomeromycetes</taxon>
        <taxon>Diversisporales</taxon>
        <taxon>Gigasporaceae</taxon>
        <taxon>Gigaspora</taxon>
    </lineage>
</organism>
<evidence type="ECO:0000256" key="1">
    <source>
        <dbReference type="SAM" id="MobiDB-lite"/>
    </source>
</evidence>
<sequence length="199" mass="23329">MVKDFMINNEIGEKKAKGQVYNFIIKQVPGIKRKNLCKQTQKALRIYNLFEKIRIDKIQFIKTYSADIISRFTNLQIQAIIDHFAKKPDIEFVDNQNNSLGEDNNDDRNEDAKSLPNTSKISIFDNSLDSNSESFNNENPYDFDDNYDNKNDFSDNEGKDEYKFDTNMPFSDDDNNENNNNDEYCSFLMKKMMQVITMI</sequence>
<evidence type="ECO:0000313" key="2">
    <source>
        <dbReference type="EMBL" id="RIB21738.1"/>
    </source>
</evidence>
<accession>A0A397VIR5</accession>
<dbReference type="Proteomes" id="UP000266673">
    <property type="component" value="Unassembled WGS sequence"/>
</dbReference>
<gene>
    <name evidence="2" type="ORF">C2G38_2175800</name>
</gene>
<name>A0A397VIR5_9GLOM</name>
<protein>
    <submittedName>
        <fullName evidence="2">Uncharacterized protein</fullName>
    </submittedName>
</protein>
<dbReference type="EMBL" id="QKWP01000344">
    <property type="protein sequence ID" value="RIB21738.1"/>
    <property type="molecule type" value="Genomic_DNA"/>
</dbReference>
<feature type="region of interest" description="Disordered" evidence="1">
    <location>
        <begin position="95"/>
        <end position="178"/>
    </location>
</feature>
<feature type="compositionally biased region" description="Basic and acidic residues" evidence="1">
    <location>
        <begin position="147"/>
        <end position="164"/>
    </location>
</feature>